<dbReference type="Pfam" id="PF04773">
    <property type="entry name" value="FecR"/>
    <property type="match status" value="1"/>
</dbReference>
<evidence type="ECO:0000313" key="5">
    <source>
        <dbReference type="Proteomes" id="UP000284605"/>
    </source>
</evidence>
<dbReference type="EMBL" id="QYUK01000011">
    <property type="protein sequence ID" value="RJF86253.1"/>
    <property type="molecule type" value="Genomic_DNA"/>
</dbReference>
<dbReference type="PANTHER" id="PTHR38731:SF3">
    <property type="entry name" value="BLL6125 PROTEIN"/>
    <property type="match status" value="1"/>
</dbReference>
<feature type="domain" description="FecR protein" evidence="2">
    <location>
        <begin position="89"/>
        <end position="184"/>
    </location>
</feature>
<keyword evidence="1" id="KW-0812">Transmembrane</keyword>
<evidence type="ECO:0000259" key="2">
    <source>
        <dbReference type="Pfam" id="PF04773"/>
    </source>
</evidence>
<keyword evidence="1" id="KW-0472">Membrane</keyword>
<accession>A0A418W8C6</accession>
<evidence type="ECO:0000256" key="1">
    <source>
        <dbReference type="SAM" id="Phobius"/>
    </source>
</evidence>
<dbReference type="EMBL" id="QYUK01000008">
    <property type="protein sequence ID" value="RJF94319.1"/>
    <property type="molecule type" value="Genomic_DNA"/>
</dbReference>
<keyword evidence="1" id="KW-1133">Transmembrane helix</keyword>
<comment type="caution">
    <text evidence="3">The sequence shown here is derived from an EMBL/GenBank/DDBJ whole genome shotgun (WGS) entry which is preliminary data.</text>
</comment>
<gene>
    <name evidence="4" type="ORF">D3874_00220</name>
    <name evidence="3" type="ORF">D3874_03725</name>
</gene>
<proteinExistence type="predicted"/>
<name>A0A418W8C6_9PROT</name>
<protein>
    <recommendedName>
        <fullName evidence="2">FecR protein domain-containing protein</fullName>
    </recommendedName>
</protein>
<dbReference type="AlphaFoldDB" id="A0A418W8C6"/>
<dbReference type="Proteomes" id="UP000284605">
    <property type="component" value="Unassembled WGS sequence"/>
</dbReference>
<feature type="transmembrane region" description="Helical" evidence="1">
    <location>
        <begin position="23"/>
        <end position="45"/>
    </location>
</feature>
<dbReference type="PANTHER" id="PTHR38731">
    <property type="entry name" value="LIPL45-RELATED LIPOPROTEIN-RELATED"/>
    <property type="match status" value="1"/>
</dbReference>
<organism evidence="3 5">
    <name type="scientific">Oleomonas cavernae</name>
    <dbReference type="NCBI Taxonomy" id="2320859"/>
    <lineage>
        <taxon>Bacteria</taxon>
        <taxon>Pseudomonadati</taxon>
        <taxon>Pseudomonadota</taxon>
        <taxon>Alphaproteobacteria</taxon>
        <taxon>Acetobacterales</taxon>
        <taxon>Acetobacteraceae</taxon>
        <taxon>Oleomonas</taxon>
    </lineage>
</organism>
<evidence type="ECO:0000313" key="3">
    <source>
        <dbReference type="EMBL" id="RJF86253.1"/>
    </source>
</evidence>
<evidence type="ECO:0000313" key="4">
    <source>
        <dbReference type="EMBL" id="RJF94319.1"/>
    </source>
</evidence>
<dbReference type="Gene3D" id="2.60.120.1440">
    <property type="match status" value="1"/>
</dbReference>
<keyword evidence="5" id="KW-1185">Reference proteome</keyword>
<sequence length="229" mass="23768">MVSPSLRHRQGGVRIEVGRSRMAILRAAWAASGLLAGLLIGLMPIGAGDVARADTAAAGLVLNLRGSAEATRETVQRPLSPEDSVFTGDAVATGAKSRIEIRLGRDTTIAIGENGRVKIDDFLAEAGGEISLEAGALMLDKDPESVARPIKVNSDFGQIAVRGTNFFAGPSRGSFGVLLLRGHVVVTAAGTSVELKAGEGTDIAYPGAPPSPPKVWAPERVEEALAQLR</sequence>
<dbReference type="InterPro" id="IPR006860">
    <property type="entry name" value="FecR"/>
</dbReference>
<reference evidence="3 5" key="1">
    <citation type="submission" date="2018-09" db="EMBL/GenBank/DDBJ databases">
        <authorList>
            <person name="Zhu H."/>
        </authorList>
    </citation>
    <scope>NUCLEOTIDE SEQUENCE [LARGE SCALE GENOMIC DNA]</scope>
    <source>
        <strain evidence="3 5">K1W22B-8</strain>
    </source>
</reference>